<comment type="subcellular location">
    <subcellularLocation>
        <location evidence="1">Membrane</location>
        <topology evidence="1">Multi-pass membrane protein</topology>
    </subcellularLocation>
</comment>
<reference evidence="4" key="1">
    <citation type="submission" date="2024-02" db="EMBL/GenBank/DDBJ databases">
        <authorList>
            <consortium name="ELIXIR-Norway"/>
            <consortium name="Elixir Norway"/>
        </authorList>
    </citation>
    <scope>NUCLEOTIDE SEQUENCE</scope>
</reference>
<evidence type="ECO:0000256" key="2">
    <source>
        <dbReference type="SAM" id="Phobius"/>
    </source>
</evidence>
<dbReference type="PANTHER" id="PTHR33222">
    <property type="match status" value="1"/>
</dbReference>
<dbReference type="Pfam" id="PF14159">
    <property type="entry name" value="CAAD"/>
    <property type="match status" value="1"/>
</dbReference>
<feature type="domain" description="Cyanobacterial aminoacyl-tRNA synthetase CAAD" evidence="3">
    <location>
        <begin position="94"/>
        <end position="175"/>
    </location>
</feature>
<accession>A0ABP0WV82</accession>
<gene>
    <name evidence="4" type="ORF">CSSPJE1EN1_LOCUS15554</name>
</gene>
<feature type="transmembrane region" description="Helical" evidence="2">
    <location>
        <begin position="136"/>
        <end position="154"/>
    </location>
</feature>
<dbReference type="PANTHER" id="PTHR33222:SF4">
    <property type="entry name" value="PROTEIN CURVATURE THYLAKOID 1A, CHLOROPLASTIC"/>
    <property type="match status" value="1"/>
</dbReference>
<feature type="transmembrane region" description="Helical" evidence="2">
    <location>
        <begin position="106"/>
        <end position="130"/>
    </location>
</feature>
<evidence type="ECO:0000256" key="1">
    <source>
        <dbReference type="ARBA" id="ARBA00004141"/>
    </source>
</evidence>
<proteinExistence type="predicted"/>
<dbReference type="EMBL" id="OZ020098">
    <property type="protein sequence ID" value="CAK9270076.1"/>
    <property type="molecule type" value="Genomic_DNA"/>
</dbReference>
<protein>
    <recommendedName>
        <fullName evidence="3">Cyanobacterial aminoacyl-tRNA synthetase CAAD domain-containing protein</fullName>
    </recommendedName>
</protein>
<keyword evidence="2" id="KW-0472">Membrane</keyword>
<sequence length="182" mass="19984">MACRAPVPATSVAAANKVSATVPCSSSPRSWSSMITVSNRRRRRSLNHGGVLRLSGRRRPGSSKLCLIVRASLPEKEEPADTLKQLEESFTLLKVKWESVENKTNLAIYGGGGLVFLWLSSSIVGAINTVPLLPKVMELIGLGYTGWFAYRYLLFKSNRKELVSEIEELKSKITGSTDDITN</sequence>
<evidence type="ECO:0000259" key="3">
    <source>
        <dbReference type="Pfam" id="PF14159"/>
    </source>
</evidence>
<keyword evidence="5" id="KW-1185">Reference proteome</keyword>
<dbReference type="Proteomes" id="UP001497444">
    <property type="component" value="Chromosome 3"/>
</dbReference>
<name>A0ABP0WV82_9BRYO</name>
<dbReference type="InterPro" id="IPR033344">
    <property type="entry name" value="CURT1"/>
</dbReference>
<evidence type="ECO:0000313" key="4">
    <source>
        <dbReference type="EMBL" id="CAK9270076.1"/>
    </source>
</evidence>
<organism evidence="4 5">
    <name type="scientific">Sphagnum jensenii</name>
    <dbReference type="NCBI Taxonomy" id="128206"/>
    <lineage>
        <taxon>Eukaryota</taxon>
        <taxon>Viridiplantae</taxon>
        <taxon>Streptophyta</taxon>
        <taxon>Embryophyta</taxon>
        <taxon>Bryophyta</taxon>
        <taxon>Sphagnophytina</taxon>
        <taxon>Sphagnopsida</taxon>
        <taxon>Sphagnales</taxon>
        <taxon>Sphagnaceae</taxon>
        <taxon>Sphagnum</taxon>
    </lineage>
</organism>
<evidence type="ECO:0000313" key="5">
    <source>
        <dbReference type="Proteomes" id="UP001497444"/>
    </source>
</evidence>
<keyword evidence="2" id="KW-0812">Transmembrane</keyword>
<dbReference type="InterPro" id="IPR025564">
    <property type="entry name" value="CAAD_dom"/>
</dbReference>
<keyword evidence="2" id="KW-1133">Transmembrane helix</keyword>